<evidence type="ECO:0000313" key="2">
    <source>
        <dbReference type="Proteomes" id="UP000554482"/>
    </source>
</evidence>
<evidence type="ECO:0000313" key="1">
    <source>
        <dbReference type="EMBL" id="KAF5197888.1"/>
    </source>
</evidence>
<accession>A0A7J6WLN4</accession>
<proteinExistence type="predicted"/>
<dbReference type="EMBL" id="JABWDY010014076">
    <property type="protein sequence ID" value="KAF5197888.1"/>
    <property type="molecule type" value="Genomic_DNA"/>
</dbReference>
<organism evidence="1 2">
    <name type="scientific">Thalictrum thalictroides</name>
    <name type="common">Rue-anemone</name>
    <name type="synonym">Anemone thalictroides</name>
    <dbReference type="NCBI Taxonomy" id="46969"/>
    <lineage>
        <taxon>Eukaryota</taxon>
        <taxon>Viridiplantae</taxon>
        <taxon>Streptophyta</taxon>
        <taxon>Embryophyta</taxon>
        <taxon>Tracheophyta</taxon>
        <taxon>Spermatophyta</taxon>
        <taxon>Magnoliopsida</taxon>
        <taxon>Ranunculales</taxon>
        <taxon>Ranunculaceae</taxon>
        <taxon>Thalictroideae</taxon>
        <taxon>Thalictrum</taxon>
    </lineage>
</organism>
<comment type="caution">
    <text evidence="1">The sequence shown here is derived from an EMBL/GenBank/DDBJ whole genome shotgun (WGS) entry which is preliminary data.</text>
</comment>
<dbReference type="Proteomes" id="UP000554482">
    <property type="component" value="Unassembled WGS sequence"/>
</dbReference>
<keyword evidence="2" id="KW-1185">Reference proteome</keyword>
<dbReference type="AlphaFoldDB" id="A0A7J6WLN4"/>
<reference evidence="1 2" key="1">
    <citation type="submission" date="2020-06" db="EMBL/GenBank/DDBJ databases">
        <title>Transcriptomic and genomic resources for Thalictrum thalictroides and T. hernandezii: Facilitating candidate gene discovery in an emerging model plant lineage.</title>
        <authorList>
            <person name="Arias T."/>
            <person name="Riano-Pachon D.M."/>
            <person name="Di Stilio V.S."/>
        </authorList>
    </citation>
    <scope>NUCLEOTIDE SEQUENCE [LARGE SCALE GENOMIC DNA]</scope>
    <source>
        <strain evidence="2">cv. WT478/WT964</strain>
        <tissue evidence="1">Leaves</tissue>
    </source>
</reference>
<name>A0A7J6WLN4_THATH</name>
<protein>
    <submittedName>
        <fullName evidence="1">Uncharacterized protein</fullName>
    </submittedName>
</protein>
<gene>
    <name evidence="1" type="ORF">FRX31_012526</name>
</gene>
<sequence>MPQHKKLGPELQHHSSVKKKVGCGFLNRVTKSTQSFIPLCTSVTLVKVSPSNSVQKKNLMLVGKSVSHTKSRKHNSSTIRQVILIH</sequence>